<evidence type="ECO:0000256" key="1">
    <source>
        <dbReference type="SAM" id="MobiDB-lite"/>
    </source>
</evidence>
<reference evidence="2 3" key="1">
    <citation type="submission" date="2024-02" db="EMBL/GenBank/DDBJ databases">
        <title>De novo assembly and annotation of 12 fungi associated with fruit tree decline syndrome in Ontario, Canada.</title>
        <authorList>
            <person name="Sulman M."/>
            <person name="Ellouze W."/>
            <person name="Ilyukhin E."/>
        </authorList>
    </citation>
    <scope>NUCLEOTIDE SEQUENCE [LARGE SCALE GENOMIC DNA]</scope>
    <source>
        <strain evidence="2 3">FDS-637</strain>
    </source>
</reference>
<name>A0ABR3CGX3_9PEZI</name>
<dbReference type="RefSeq" id="XP_066632916.1">
    <property type="nucleotide sequence ID" value="XM_066777074.1"/>
</dbReference>
<protein>
    <submittedName>
        <fullName evidence="2">Uncharacterized protein</fullName>
    </submittedName>
</protein>
<organism evidence="2 3">
    <name type="scientific">Diplodia seriata</name>
    <dbReference type="NCBI Taxonomy" id="420778"/>
    <lineage>
        <taxon>Eukaryota</taxon>
        <taxon>Fungi</taxon>
        <taxon>Dikarya</taxon>
        <taxon>Ascomycota</taxon>
        <taxon>Pezizomycotina</taxon>
        <taxon>Dothideomycetes</taxon>
        <taxon>Dothideomycetes incertae sedis</taxon>
        <taxon>Botryosphaeriales</taxon>
        <taxon>Botryosphaeriaceae</taxon>
        <taxon>Diplodia</taxon>
    </lineage>
</organism>
<feature type="region of interest" description="Disordered" evidence="1">
    <location>
        <begin position="104"/>
        <end position="125"/>
    </location>
</feature>
<feature type="compositionally biased region" description="Basic and acidic residues" evidence="1">
    <location>
        <begin position="7"/>
        <end position="20"/>
    </location>
</feature>
<dbReference type="GeneID" id="92009713"/>
<proteinExistence type="predicted"/>
<sequence>MVMSGRHGVEKTEKKTRLVDLHGGNGNEKQTGPVGYRRVEMSGRHGVGKTWNETSIDDYPPDDLHGGNGNEKQTGPVGYRRVEMSGRHGVGKTWNETSIDDYPPDDLHGGNENENQTGPVGCRRVDMSGRHGVGKTGKETYPNDCHNAENERIKMEIARNAFREFRAEIKPGQDENNSEAATTMMRLLRDMKNKDDAVPVKQPKIPHLVSPQKWPITNPHILRPVVPIVKKFDNGDEFNLSYHSPQKKQTRVHDSTTLQVAIARTRNAYVWELRLTLEIIDRESH</sequence>
<keyword evidence="3" id="KW-1185">Reference proteome</keyword>
<dbReference type="EMBL" id="JAJVCZ030000005">
    <property type="protein sequence ID" value="KAL0259887.1"/>
    <property type="molecule type" value="Genomic_DNA"/>
</dbReference>
<accession>A0ABR3CGX3</accession>
<feature type="region of interest" description="Disordered" evidence="1">
    <location>
        <begin position="1"/>
        <end position="77"/>
    </location>
</feature>
<comment type="caution">
    <text evidence="2">The sequence shown here is derived from an EMBL/GenBank/DDBJ whole genome shotgun (WGS) entry which is preliminary data.</text>
</comment>
<evidence type="ECO:0000313" key="2">
    <source>
        <dbReference type="EMBL" id="KAL0259887.1"/>
    </source>
</evidence>
<dbReference type="Proteomes" id="UP001430584">
    <property type="component" value="Unassembled WGS sequence"/>
</dbReference>
<gene>
    <name evidence="2" type="ORF">SLS55_005628</name>
</gene>
<evidence type="ECO:0000313" key="3">
    <source>
        <dbReference type="Proteomes" id="UP001430584"/>
    </source>
</evidence>